<accession>A0A8X7CFG5</accession>
<proteinExistence type="predicted"/>
<protein>
    <submittedName>
        <fullName evidence="1">Uncharacterized protein</fullName>
    </submittedName>
</protein>
<comment type="caution">
    <text evidence="1">The sequence shown here is derived from an EMBL/GenBank/DDBJ whole genome shotgun (WGS) entry which is preliminary data.</text>
</comment>
<gene>
    <name evidence="1" type="ORF">TNIN_47161</name>
</gene>
<name>A0A8X7CFG5_9ARAC</name>
<dbReference type="EMBL" id="BMAV01016451">
    <property type="protein sequence ID" value="GFY67203.1"/>
    <property type="molecule type" value="Genomic_DNA"/>
</dbReference>
<dbReference type="Proteomes" id="UP000886998">
    <property type="component" value="Unassembled WGS sequence"/>
</dbReference>
<evidence type="ECO:0000313" key="2">
    <source>
        <dbReference type="Proteomes" id="UP000886998"/>
    </source>
</evidence>
<dbReference type="AlphaFoldDB" id="A0A8X7CFG5"/>
<keyword evidence="2" id="KW-1185">Reference proteome</keyword>
<organism evidence="1 2">
    <name type="scientific">Trichonephila inaurata madagascariensis</name>
    <dbReference type="NCBI Taxonomy" id="2747483"/>
    <lineage>
        <taxon>Eukaryota</taxon>
        <taxon>Metazoa</taxon>
        <taxon>Ecdysozoa</taxon>
        <taxon>Arthropoda</taxon>
        <taxon>Chelicerata</taxon>
        <taxon>Arachnida</taxon>
        <taxon>Araneae</taxon>
        <taxon>Araneomorphae</taxon>
        <taxon>Entelegynae</taxon>
        <taxon>Araneoidea</taxon>
        <taxon>Nephilidae</taxon>
        <taxon>Trichonephila</taxon>
        <taxon>Trichonephila inaurata</taxon>
    </lineage>
</organism>
<reference evidence="1" key="1">
    <citation type="submission" date="2020-08" db="EMBL/GenBank/DDBJ databases">
        <title>Multicomponent nature underlies the extraordinary mechanical properties of spider dragline silk.</title>
        <authorList>
            <person name="Kono N."/>
            <person name="Nakamura H."/>
            <person name="Mori M."/>
            <person name="Yoshida Y."/>
            <person name="Ohtoshi R."/>
            <person name="Malay A.D."/>
            <person name="Moran D.A.P."/>
            <person name="Tomita M."/>
            <person name="Numata K."/>
            <person name="Arakawa K."/>
        </authorList>
    </citation>
    <scope>NUCLEOTIDE SEQUENCE</scope>
</reference>
<sequence>MGAPNIARPKEGVCVAYKGKSLRGRRPYFVRVRCTRRNISPLCEPLKLLFLCAWPSRVFWRPLPVVWLECFARVSYLLFYHPDLFVESRRISEAKRYLFPGYLSLLPGAQRNAYVNFVYMCGARKNEEERNIPKHSFRLNPVDSNPMSKLIYNEYH</sequence>
<evidence type="ECO:0000313" key="1">
    <source>
        <dbReference type="EMBL" id="GFY67203.1"/>
    </source>
</evidence>